<sequence length="97" mass="11039">MAADHIDKGFTGTNRDRPCLDQALHGYILTVPERERHPHSMSDGQATINKSTFYERISRTDTIIHLDFSKAKLSIFEGCRFDFDQPIALVNFIGTIQ</sequence>
<proteinExistence type="predicted"/>
<reference evidence="1" key="1">
    <citation type="submission" date="2023-07" db="EMBL/GenBank/DDBJ databases">
        <title>Bacterial whole genome sequence for Sphingobium sp. HBC34.</title>
        <authorList>
            <person name="Le V."/>
            <person name="Ko S.-R."/>
            <person name="Ahn C.-Y."/>
            <person name="Oh H.-M."/>
        </authorList>
    </citation>
    <scope>NUCLEOTIDE SEQUENCE</scope>
    <source>
        <strain evidence="1">HBC34</strain>
    </source>
</reference>
<organism evidence="1 2">
    <name type="scientific">Sphingobium cyanobacteriorum</name>
    <dbReference type="NCBI Taxonomy" id="3063954"/>
    <lineage>
        <taxon>Bacteria</taxon>
        <taxon>Pseudomonadati</taxon>
        <taxon>Pseudomonadota</taxon>
        <taxon>Alphaproteobacteria</taxon>
        <taxon>Sphingomonadales</taxon>
        <taxon>Sphingomonadaceae</taxon>
        <taxon>Sphingobium</taxon>
    </lineage>
</organism>
<gene>
    <name evidence="1" type="ORF">Q4610_16460</name>
</gene>
<dbReference type="EMBL" id="JAUQOM010000010">
    <property type="protein sequence ID" value="MDO7836640.1"/>
    <property type="molecule type" value="Genomic_DNA"/>
</dbReference>
<comment type="caution">
    <text evidence="1">The sequence shown here is derived from an EMBL/GenBank/DDBJ whole genome shotgun (WGS) entry which is preliminary data.</text>
</comment>
<evidence type="ECO:0008006" key="3">
    <source>
        <dbReference type="Google" id="ProtNLM"/>
    </source>
</evidence>
<name>A0ABT8ZQ23_9SPHN</name>
<evidence type="ECO:0000313" key="2">
    <source>
        <dbReference type="Proteomes" id="UP001176471"/>
    </source>
</evidence>
<dbReference type="RefSeq" id="WP_304537060.1">
    <property type="nucleotide sequence ID" value="NZ_JAUQOM010000010.1"/>
</dbReference>
<evidence type="ECO:0000313" key="1">
    <source>
        <dbReference type="EMBL" id="MDO7836640.1"/>
    </source>
</evidence>
<accession>A0ABT8ZQ23</accession>
<protein>
    <recommendedName>
        <fullName evidence="3">Transposase</fullName>
    </recommendedName>
</protein>
<keyword evidence="2" id="KW-1185">Reference proteome</keyword>
<dbReference type="Proteomes" id="UP001176471">
    <property type="component" value="Unassembled WGS sequence"/>
</dbReference>